<evidence type="ECO:0000256" key="3">
    <source>
        <dbReference type="ARBA" id="ARBA00022801"/>
    </source>
</evidence>
<protein>
    <recommendedName>
        <fullName evidence="5">GPN-loop GTPase 3</fullName>
    </recommendedName>
</protein>
<comment type="caution">
    <text evidence="6">The sequence shown here is derived from an EMBL/GenBank/DDBJ whole genome shotgun (WGS) entry which is preliminary data.</text>
</comment>
<comment type="subunit">
    <text evidence="5">Binds to RNA polymerase II (RNAPII).</text>
</comment>
<evidence type="ECO:0000313" key="6">
    <source>
        <dbReference type="EMBL" id="CAJ0923804.1"/>
    </source>
</evidence>
<evidence type="ECO:0000313" key="7">
    <source>
        <dbReference type="Proteomes" id="UP001176940"/>
    </source>
</evidence>
<keyword evidence="2 5" id="KW-0547">Nucleotide-binding</keyword>
<keyword evidence="4 5" id="KW-0342">GTP-binding</keyword>
<accession>A0ABN9KTX5</accession>
<comment type="function">
    <text evidence="5">Small GTPase required for proper nuclear import of RNA polymerase II and III (RNAPII and RNAPIII). May act at an RNAP assembly step prior to nuclear import.</text>
</comment>
<dbReference type="EMBL" id="CAUEEQ010002847">
    <property type="protein sequence ID" value="CAJ0923804.1"/>
    <property type="molecule type" value="Genomic_DNA"/>
</dbReference>
<proteinExistence type="inferred from homology"/>
<evidence type="ECO:0000256" key="5">
    <source>
        <dbReference type="RuleBase" id="RU365059"/>
    </source>
</evidence>
<reference evidence="6" key="1">
    <citation type="submission" date="2023-07" db="EMBL/GenBank/DDBJ databases">
        <authorList>
            <person name="Stuckert A."/>
        </authorList>
    </citation>
    <scope>NUCLEOTIDE SEQUENCE</scope>
</reference>
<dbReference type="Proteomes" id="UP001176940">
    <property type="component" value="Unassembled WGS sequence"/>
</dbReference>
<dbReference type="PANTHER" id="PTHR21231">
    <property type="entry name" value="XPA-BINDING PROTEIN 1-RELATED"/>
    <property type="match status" value="1"/>
</dbReference>
<dbReference type="InterPro" id="IPR027417">
    <property type="entry name" value="P-loop_NTPase"/>
</dbReference>
<evidence type="ECO:0000256" key="1">
    <source>
        <dbReference type="ARBA" id="ARBA00005290"/>
    </source>
</evidence>
<name>A0ABN9KTX5_9NEOB</name>
<gene>
    <name evidence="6" type="ORF">RIMI_LOCUS2093374</name>
</gene>
<evidence type="ECO:0000256" key="2">
    <source>
        <dbReference type="ARBA" id="ARBA00022741"/>
    </source>
</evidence>
<dbReference type="Pfam" id="PF03029">
    <property type="entry name" value="ATP_bind_1"/>
    <property type="match status" value="1"/>
</dbReference>
<evidence type="ECO:0000256" key="4">
    <source>
        <dbReference type="ARBA" id="ARBA00023134"/>
    </source>
</evidence>
<dbReference type="PANTHER" id="PTHR21231:SF7">
    <property type="entry name" value="GPN-LOOP GTPASE 3"/>
    <property type="match status" value="1"/>
</dbReference>
<comment type="similarity">
    <text evidence="1 5">Belongs to the GPN-loop GTPase family.</text>
</comment>
<dbReference type="Gene3D" id="3.40.50.300">
    <property type="entry name" value="P-loop containing nucleotide triphosphate hydrolases"/>
    <property type="match status" value="1"/>
</dbReference>
<keyword evidence="3 5" id="KW-0378">Hydrolase</keyword>
<keyword evidence="7" id="KW-1185">Reference proteome</keyword>
<dbReference type="InterPro" id="IPR004130">
    <property type="entry name" value="Gpn"/>
</dbReference>
<sequence length="273" mass="30729">MTLSGSRRVTVQNSVAVIVTVQMPIPDIHTALYIRYTYTLDGGPILTYQHMDTDDSRIRGRLCPLLIGRGNLYDIIVAMATIMTSTSILCPLLIGRGLDQSETRDFYVDAVPVSDWSRPGGLDQSETWDFQDRQTEKPLDNYIYRLDGGPILTHQFISGVMAALSAMVSLEIPQCNIMTKMDLLSKKAKKEIEKFLDPDMYSMIEDSTSKLRSKKFKKLTKAICELVNTSLDRRHTRRSSDDSGVTSDQKKVLIIPHDQRSPSRGLIVGRCHT</sequence>
<organism evidence="6 7">
    <name type="scientific">Ranitomeya imitator</name>
    <name type="common">mimic poison frog</name>
    <dbReference type="NCBI Taxonomy" id="111125"/>
    <lineage>
        <taxon>Eukaryota</taxon>
        <taxon>Metazoa</taxon>
        <taxon>Chordata</taxon>
        <taxon>Craniata</taxon>
        <taxon>Vertebrata</taxon>
        <taxon>Euteleostomi</taxon>
        <taxon>Amphibia</taxon>
        <taxon>Batrachia</taxon>
        <taxon>Anura</taxon>
        <taxon>Neobatrachia</taxon>
        <taxon>Hyloidea</taxon>
        <taxon>Dendrobatidae</taxon>
        <taxon>Dendrobatinae</taxon>
        <taxon>Ranitomeya</taxon>
    </lineage>
</organism>